<dbReference type="SMART" id="SM00414">
    <property type="entry name" value="H2A"/>
    <property type="match status" value="1"/>
</dbReference>
<dbReference type="GO" id="GO:0046982">
    <property type="term" value="F:protein heterodimerization activity"/>
    <property type="evidence" value="ECO:0007669"/>
    <property type="project" value="InterPro"/>
</dbReference>
<evidence type="ECO:0000313" key="3">
    <source>
        <dbReference type="EMBL" id="GEM07463.1"/>
    </source>
</evidence>
<comment type="similarity">
    <text evidence="1">Belongs to the histone H2A family.</text>
</comment>
<dbReference type="Proteomes" id="UP000321518">
    <property type="component" value="Unassembled WGS sequence"/>
</dbReference>
<accession>A0A511KAQ6</accession>
<name>A0A511KAQ6_RHOTO</name>
<protein>
    <recommendedName>
        <fullName evidence="1">Histone H2A</fullName>
    </recommendedName>
</protein>
<dbReference type="GO" id="GO:0005634">
    <property type="term" value="C:nucleus"/>
    <property type="evidence" value="ECO:0007669"/>
    <property type="project" value="UniProtKB-SubCell"/>
</dbReference>
<reference evidence="3 4" key="1">
    <citation type="submission" date="2019-07" db="EMBL/GenBank/DDBJ databases">
        <title>Rhodotorula toruloides NBRC10032 genome sequencing.</title>
        <authorList>
            <person name="Shida Y."/>
            <person name="Takaku H."/>
            <person name="Ogasawara W."/>
            <person name="Mori K."/>
        </authorList>
    </citation>
    <scope>NUCLEOTIDE SEQUENCE [LARGE SCALE GENOMIC DNA]</scope>
    <source>
        <strain evidence="3 4">NBRC10032</strain>
    </source>
</reference>
<feature type="compositionally biased region" description="Polar residues" evidence="2">
    <location>
        <begin position="128"/>
        <end position="138"/>
    </location>
</feature>
<dbReference type="PRINTS" id="PR00620">
    <property type="entry name" value="HISTONEH2A"/>
</dbReference>
<gene>
    <name evidence="3" type="ORF">Rt10032_c03g1480</name>
</gene>
<sequence>MSAEPMPAGPKPAELRSRPASLSLSGGPNASSARVTTLSVWAPKLPSSSLPSSSDSTAEVPELAGNAAKDNKKKRIIPRHLVLAIRNVEEFDMLPRYRPRRRGSSSKSSKASGSSGAKKAPLKPDVQGGSQWQESTEL</sequence>
<evidence type="ECO:0000256" key="2">
    <source>
        <dbReference type="SAM" id="MobiDB-lite"/>
    </source>
</evidence>
<dbReference type="SUPFAM" id="SSF47113">
    <property type="entry name" value="Histone-fold"/>
    <property type="match status" value="1"/>
</dbReference>
<dbReference type="OrthoDB" id="9421954at2759"/>
<dbReference type="InterPro" id="IPR002119">
    <property type="entry name" value="Histone_H2A"/>
</dbReference>
<organism evidence="3 4">
    <name type="scientific">Rhodotorula toruloides</name>
    <name type="common">Yeast</name>
    <name type="synonym">Rhodosporidium toruloides</name>
    <dbReference type="NCBI Taxonomy" id="5286"/>
    <lineage>
        <taxon>Eukaryota</taxon>
        <taxon>Fungi</taxon>
        <taxon>Dikarya</taxon>
        <taxon>Basidiomycota</taxon>
        <taxon>Pucciniomycotina</taxon>
        <taxon>Microbotryomycetes</taxon>
        <taxon>Sporidiobolales</taxon>
        <taxon>Sporidiobolaceae</taxon>
        <taxon>Rhodotorula</taxon>
    </lineage>
</organism>
<evidence type="ECO:0000256" key="1">
    <source>
        <dbReference type="RuleBase" id="RU003767"/>
    </source>
</evidence>
<comment type="subunit">
    <text evidence="1">The nucleosome is a histone octamer containing two molecules each of H2A, H2B, H3 and H4 assembled in one H3-H4 heterotetramer and two H2A-H2B heterodimers. The octamer wraps approximately 147 bp of DNA.</text>
</comment>
<evidence type="ECO:0000313" key="4">
    <source>
        <dbReference type="Proteomes" id="UP000321518"/>
    </source>
</evidence>
<keyword evidence="1" id="KW-0158">Chromosome</keyword>
<feature type="region of interest" description="Disordered" evidence="2">
    <location>
        <begin position="1"/>
        <end position="74"/>
    </location>
</feature>
<dbReference type="InterPro" id="IPR009072">
    <property type="entry name" value="Histone-fold"/>
</dbReference>
<feature type="compositionally biased region" description="Low complexity" evidence="2">
    <location>
        <begin position="45"/>
        <end position="56"/>
    </location>
</feature>
<dbReference type="Gene3D" id="1.10.20.10">
    <property type="entry name" value="Histone, subunit A"/>
    <property type="match status" value="1"/>
</dbReference>
<comment type="caution">
    <text evidence="3">The sequence shown here is derived from an EMBL/GenBank/DDBJ whole genome shotgun (WGS) entry which is preliminary data.</text>
</comment>
<feature type="compositionally biased region" description="Polar residues" evidence="2">
    <location>
        <begin position="20"/>
        <end position="39"/>
    </location>
</feature>
<dbReference type="GO" id="GO:0030527">
    <property type="term" value="F:structural constituent of chromatin"/>
    <property type="evidence" value="ECO:0007669"/>
    <property type="project" value="InterPro"/>
</dbReference>
<feature type="compositionally biased region" description="Low complexity" evidence="2">
    <location>
        <begin position="105"/>
        <end position="119"/>
    </location>
</feature>
<dbReference type="GO" id="GO:0000786">
    <property type="term" value="C:nucleosome"/>
    <property type="evidence" value="ECO:0007669"/>
    <property type="project" value="UniProtKB-KW"/>
</dbReference>
<keyword evidence="1" id="KW-0238">DNA-binding</keyword>
<feature type="region of interest" description="Disordered" evidence="2">
    <location>
        <begin position="92"/>
        <end position="138"/>
    </location>
</feature>
<dbReference type="EMBL" id="BJWK01000003">
    <property type="protein sequence ID" value="GEM07463.1"/>
    <property type="molecule type" value="Genomic_DNA"/>
</dbReference>
<dbReference type="AlphaFoldDB" id="A0A511KAQ6"/>
<comment type="subcellular location">
    <subcellularLocation>
        <location evidence="1">Nucleus</location>
    </subcellularLocation>
</comment>
<dbReference type="PANTHER" id="PTHR23430">
    <property type="entry name" value="HISTONE H2A"/>
    <property type="match status" value="1"/>
</dbReference>
<keyword evidence="1" id="KW-0539">Nucleus</keyword>
<proteinExistence type="inferred from homology"/>
<keyword evidence="1" id="KW-0544">Nucleosome core</keyword>
<dbReference type="GO" id="GO:0003677">
    <property type="term" value="F:DNA binding"/>
    <property type="evidence" value="ECO:0007669"/>
    <property type="project" value="UniProtKB-KW"/>
</dbReference>